<proteinExistence type="predicted"/>
<keyword evidence="1" id="KW-0808">Transferase</keyword>
<dbReference type="EMBL" id="FMHY01000002">
    <property type="protein sequence ID" value="SCL51106.1"/>
    <property type="molecule type" value="Genomic_DNA"/>
</dbReference>
<name>A0A1C6UAR4_9ACTN</name>
<dbReference type="PROSITE" id="PS51678">
    <property type="entry name" value="SAM_MT_PRMT"/>
    <property type="match status" value="1"/>
</dbReference>
<dbReference type="STRING" id="227316.GA0070604_2285"/>
<evidence type="ECO:0000313" key="2">
    <source>
        <dbReference type="Proteomes" id="UP000199696"/>
    </source>
</evidence>
<organism evidence="1 2">
    <name type="scientific">Micromonospora eburnea</name>
    <dbReference type="NCBI Taxonomy" id="227316"/>
    <lineage>
        <taxon>Bacteria</taxon>
        <taxon>Bacillati</taxon>
        <taxon>Actinomycetota</taxon>
        <taxon>Actinomycetes</taxon>
        <taxon>Micromonosporales</taxon>
        <taxon>Micromonosporaceae</taxon>
        <taxon>Micromonospora</taxon>
    </lineage>
</organism>
<dbReference type="Gene3D" id="2.70.160.11">
    <property type="entry name" value="Hnrnp arginine n-methyltransferase1"/>
    <property type="match status" value="1"/>
</dbReference>
<dbReference type="InterPro" id="IPR029063">
    <property type="entry name" value="SAM-dependent_MTases_sf"/>
</dbReference>
<accession>A0A1C6UAR4</accession>
<dbReference type="GO" id="GO:0042054">
    <property type="term" value="F:histone methyltransferase activity"/>
    <property type="evidence" value="ECO:0007669"/>
    <property type="project" value="TreeGrafter"/>
</dbReference>
<reference evidence="2" key="1">
    <citation type="submission" date="2016-06" db="EMBL/GenBank/DDBJ databases">
        <authorList>
            <person name="Varghese N."/>
            <person name="Submissions Spin"/>
        </authorList>
    </citation>
    <scope>NUCLEOTIDE SEQUENCE [LARGE SCALE GENOMIC DNA]</scope>
    <source>
        <strain evidence="2">DSM 44814</strain>
    </source>
</reference>
<dbReference type="Proteomes" id="UP000199696">
    <property type="component" value="Unassembled WGS sequence"/>
</dbReference>
<protein>
    <submittedName>
        <fullName evidence="1">Protein arginine N-methyltransferase 1</fullName>
    </submittedName>
</protein>
<evidence type="ECO:0000313" key="1">
    <source>
        <dbReference type="EMBL" id="SCL51106.1"/>
    </source>
</evidence>
<dbReference type="Gene3D" id="3.40.50.150">
    <property type="entry name" value="Vaccinia Virus protein VP39"/>
    <property type="match status" value="1"/>
</dbReference>
<dbReference type="SUPFAM" id="SSF53335">
    <property type="entry name" value="S-adenosyl-L-methionine-dependent methyltransferases"/>
    <property type="match status" value="1"/>
</dbReference>
<sequence length="405" mass="45374">MSVSSGTVLRRVPELLVEVDSSHQVRVHHDRRIFEFGHHAMSLLDVFYEPRSLAEGIQRLRPRLTGHRAVEELVGTLTAMVNAGILTTEAPDGFTDLMFPIGGYGLAYLNIAILEDPLRKGLFIKAIEETVTPDDVVLDLGTGSGILAIAAARAGARHVYALEPARSGDLAAKVIAHNGYADRVTMIRGWSTTTELPERATVLTTDIVGNDCLDMVIWENLQDARRRLLTPDARLIPDSFETYVYLACMPEDMRARHRVLPEHIERWQDRFGMDFSPMLEEDLKRVAGFYERPEKVQEWERMSEPVPLYTLDLNTDVRKFANTVTVPVSHSGVVNAAIVFFKGRIGPTTYLSTAPWDGGDRSHWYTAGWAFADGRRVKPGDQLTLTYHYEGDGRARIVLDGEETL</sequence>
<dbReference type="RefSeq" id="WP_091117928.1">
    <property type="nucleotide sequence ID" value="NZ_FMHY01000002.1"/>
</dbReference>
<dbReference type="PANTHER" id="PTHR11006">
    <property type="entry name" value="PROTEIN ARGININE N-METHYLTRANSFERASE"/>
    <property type="match status" value="1"/>
</dbReference>
<dbReference type="GO" id="GO:0016274">
    <property type="term" value="F:protein-arginine N-methyltransferase activity"/>
    <property type="evidence" value="ECO:0007669"/>
    <property type="project" value="InterPro"/>
</dbReference>
<dbReference type="AlphaFoldDB" id="A0A1C6UAR4"/>
<dbReference type="InterPro" id="IPR025799">
    <property type="entry name" value="Arg_MeTrfase"/>
</dbReference>
<dbReference type="Pfam" id="PF06325">
    <property type="entry name" value="PrmA"/>
    <property type="match status" value="1"/>
</dbReference>
<dbReference type="GO" id="GO:0032259">
    <property type="term" value="P:methylation"/>
    <property type="evidence" value="ECO:0007669"/>
    <property type="project" value="UniProtKB-KW"/>
</dbReference>
<keyword evidence="1" id="KW-0489">Methyltransferase</keyword>
<gene>
    <name evidence="1" type="ORF">GA0070604_2285</name>
</gene>
<dbReference type="OrthoDB" id="5383291at2"/>
<keyword evidence="2" id="KW-1185">Reference proteome</keyword>
<dbReference type="PANTHER" id="PTHR11006:SF4">
    <property type="entry name" value="PROTEIN ARGININE N-METHYLTRANSFERASE 7"/>
    <property type="match status" value="1"/>
</dbReference>